<gene>
    <name evidence="2" type="ORF">GGR05_002343</name>
</gene>
<reference evidence="2 3" key="1">
    <citation type="submission" date="2020-08" db="EMBL/GenBank/DDBJ databases">
        <title>Genomic Encyclopedia of Type Strains, Phase IV (KMG-IV): sequencing the most valuable type-strain genomes for metagenomic binning, comparative biology and taxonomic classification.</title>
        <authorList>
            <person name="Goeker M."/>
        </authorList>
    </citation>
    <scope>NUCLEOTIDE SEQUENCE [LARGE SCALE GENOMIC DNA]</scope>
    <source>
        <strain evidence="2 3">DSM 25024</strain>
    </source>
</reference>
<protein>
    <submittedName>
        <fullName evidence="2">Uncharacterized protein</fullName>
    </submittedName>
</protein>
<evidence type="ECO:0000313" key="3">
    <source>
        <dbReference type="Proteomes" id="UP000531216"/>
    </source>
</evidence>
<dbReference type="EMBL" id="JACIDO010000004">
    <property type="protein sequence ID" value="MBB3936193.1"/>
    <property type="molecule type" value="Genomic_DNA"/>
</dbReference>
<proteinExistence type="predicted"/>
<name>A0A7W6BW39_9HYPH</name>
<comment type="caution">
    <text evidence="2">The sequence shown here is derived from an EMBL/GenBank/DDBJ whole genome shotgun (WGS) entry which is preliminary data.</text>
</comment>
<sequence length="30" mass="3095">MRRSSPSPRLGIAFGLLAFALPLIVVAAVA</sequence>
<accession>A0A7W6BW39</accession>
<evidence type="ECO:0000256" key="1">
    <source>
        <dbReference type="SAM" id="Phobius"/>
    </source>
</evidence>
<keyword evidence="1" id="KW-1133">Transmembrane helix</keyword>
<dbReference type="AlphaFoldDB" id="A0A7W6BW39"/>
<feature type="transmembrane region" description="Helical" evidence="1">
    <location>
        <begin position="12"/>
        <end position="29"/>
    </location>
</feature>
<keyword evidence="3" id="KW-1185">Reference proteome</keyword>
<dbReference type="Proteomes" id="UP000531216">
    <property type="component" value="Unassembled WGS sequence"/>
</dbReference>
<organism evidence="2 3">
    <name type="scientific">Aureimonas phyllosphaerae</name>
    <dbReference type="NCBI Taxonomy" id="1166078"/>
    <lineage>
        <taxon>Bacteria</taxon>
        <taxon>Pseudomonadati</taxon>
        <taxon>Pseudomonadota</taxon>
        <taxon>Alphaproteobacteria</taxon>
        <taxon>Hyphomicrobiales</taxon>
        <taxon>Aurantimonadaceae</taxon>
        <taxon>Aureimonas</taxon>
    </lineage>
</organism>
<keyword evidence="1" id="KW-0472">Membrane</keyword>
<evidence type="ECO:0000313" key="2">
    <source>
        <dbReference type="EMBL" id="MBB3936193.1"/>
    </source>
</evidence>
<keyword evidence="1" id="KW-0812">Transmembrane</keyword>